<dbReference type="EMBL" id="JARWBG010000021">
    <property type="protein sequence ID" value="MDH2390776.1"/>
    <property type="molecule type" value="Genomic_DNA"/>
</dbReference>
<keyword evidence="3" id="KW-1185">Reference proteome</keyword>
<sequence>MTTRRDEAEARMRALHAAGALAASYPELAGLLTALDEAPPAAQPADDACDWAGRVLARLDPGEVLAAHPGTPVVRVAVTGRATAAGIVAPLTAQLARHGMLMIPYSGGHGGYVQELADPASGLYAHRPELTVCLLDPLTVWDRLPAPWQPYDVALEAERQRLLLAELAAAHRAHAPEGAVLVLNTVPLLRRFTHQLVSLDQRAELGAVWREFTADLLRMADPAAGVAVVDAEPLTASGIRADDPRLGVYADAPCTARLLAALARETAHLARARRGAAKKCLVLDLDGTLWDGVLAEDGPERVRAARSLRSGAFAAFRRIAEQLAAQGVLLAVCSKNDPEPVARALAAHPDWPLSADDFVSVVADWGPKADGIQKIAAELGISPSSVVFADDSVFEREAVRAAVPGAAVVPLDAEPALHGERLLADGWFDTPTLTREDRARADRYRQRERRERQRTRAADYTAFLRGLSIEASAAPAADGDTARIAQLTLRTNRFNLTGVRLTAAQVARRADDPAALVLAVRAADRFGDDGVVGAVLVHRDADGLHLENYVMSCRVLGRGIEDAVLAGLLRAARRDGLPAVHARWRPTAANEKLRGFLTGHGFTAVPDDDDDGGAIRCRHDLLHLPPAPDHIRLAFQWHSHLDRTGPPAHGRGSRSGGPADGRGSEGAGRPGSPRAESGGTRRSRGTRERA</sequence>
<dbReference type="SUPFAM" id="SSF56784">
    <property type="entry name" value="HAD-like"/>
    <property type="match status" value="1"/>
</dbReference>
<name>A0ABT6HPY3_9ACTN</name>
<comment type="caution">
    <text evidence="2">The sequence shown here is derived from an EMBL/GenBank/DDBJ whole genome shotgun (WGS) entry which is preliminary data.</text>
</comment>
<dbReference type="NCBIfam" id="TIGR01681">
    <property type="entry name" value="HAD-SF-IIIC"/>
    <property type="match status" value="1"/>
</dbReference>
<evidence type="ECO:0000256" key="1">
    <source>
        <dbReference type="SAM" id="MobiDB-lite"/>
    </source>
</evidence>
<dbReference type="Gene3D" id="3.40.50.1000">
    <property type="entry name" value="HAD superfamily/HAD-like"/>
    <property type="match status" value="1"/>
</dbReference>
<protein>
    <submittedName>
        <fullName evidence="2">HAD-IIIC family phosphatase</fullName>
    </submittedName>
</protein>
<dbReference type="Proteomes" id="UP001223144">
    <property type="component" value="Unassembled WGS sequence"/>
</dbReference>
<dbReference type="SUPFAM" id="SSF55729">
    <property type="entry name" value="Acyl-CoA N-acyltransferases (Nat)"/>
    <property type="match status" value="1"/>
</dbReference>
<dbReference type="Pfam" id="PF00702">
    <property type="entry name" value="Hydrolase"/>
    <property type="match status" value="1"/>
</dbReference>
<dbReference type="NCBIfam" id="TIGR01686">
    <property type="entry name" value="FkbH"/>
    <property type="match status" value="1"/>
</dbReference>
<evidence type="ECO:0000313" key="3">
    <source>
        <dbReference type="Proteomes" id="UP001223144"/>
    </source>
</evidence>
<dbReference type="Gene3D" id="3.40.50.1110">
    <property type="entry name" value="SGNH hydrolase"/>
    <property type="match status" value="1"/>
</dbReference>
<feature type="compositionally biased region" description="Gly residues" evidence="1">
    <location>
        <begin position="653"/>
        <end position="669"/>
    </location>
</feature>
<dbReference type="InterPro" id="IPR036514">
    <property type="entry name" value="SGNH_hydro_sf"/>
</dbReference>
<evidence type="ECO:0000313" key="2">
    <source>
        <dbReference type="EMBL" id="MDH2390776.1"/>
    </source>
</evidence>
<proteinExistence type="predicted"/>
<accession>A0ABT6HPY3</accession>
<dbReference type="Gene3D" id="3.40.630.30">
    <property type="match status" value="1"/>
</dbReference>
<dbReference type="RefSeq" id="WP_279929423.1">
    <property type="nucleotide sequence ID" value="NZ_JARWBG010000021.1"/>
</dbReference>
<dbReference type="InterPro" id="IPR036412">
    <property type="entry name" value="HAD-like_sf"/>
</dbReference>
<dbReference type="InterPro" id="IPR016181">
    <property type="entry name" value="Acyl_CoA_acyltransferase"/>
</dbReference>
<feature type="region of interest" description="Disordered" evidence="1">
    <location>
        <begin position="642"/>
        <end position="690"/>
    </location>
</feature>
<gene>
    <name evidence="2" type="ORF">QCN29_18670</name>
</gene>
<dbReference type="InterPro" id="IPR023214">
    <property type="entry name" value="HAD_sf"/>
</dbReference>
<dbReference type="InterPro" id="IPR010033">
    <property type="entry name" value="HAD_SF_ppase_IIIC"/>
</dbReference>
<reference evidence="2 3" key="1">
    <citation type="submission" date="2023-04" db="EMBL/GenBank/DDBJ databases">
        <title>Streptomyces chengmaiensis sp. nov. isolated from the stem of mangrove plant in Hainan.</title>
        <authorList>
            <person name="Huang X."/>
            <person name="Zhou S."/>
            <person name="Chu X."/>
            <person name="Xie Y."/>
            <person name="Lin Y."/>
        </authorList>
    </citation>
    <scope>NUCLEOTIDE SEQUENCE [LARGE SCALE GENOMIC DNA]</scope>
    <source>
        <strain evidence="2 3">HNM0663</strain>
    </source>
</reference>
<organism evidence="2 3">
    <name type="scientific">Streptomyces chengmaiensis</name>
    <dbReference type="NCBI Taxonomy" id="3040919"/>
    <lineage>
        <taxon>Bacteria</taxon>
        <taxon>Bacillati</taxon>
        <taxon>Actinomycetota</taxon>
        <taxon>Actinomycetes</taxon>
        <taxon>Kitasatosporales</taxon>
        <taxon>Streptomycetaceae</taxon>
        <taxon>Streptomyces</taxon>
    </lineage>
</organism>
<dbReference type="InterPro" id="IPR010037">
    <property type="entry name" value="FkbH_domain"/>
</dbReference>